<keyword evidence="3" id="KW-1185">Reference proteome</keyword>
<evidence type="ECO:0000256" key="1">
    <source>
        <dbReference type="SAM" id="MobiDB-lite"/>
    </source>
</evidence>
<feature type="region of interest" description="Disordered" evidence="1">
    <location>
        <begin position="349"/>
        <end position="409"/>
    </location>
</feature>
<comment type="caution">
    <text evidence="2">The sequence shown here is derived from an EMBL/GenBank/DDBJ whole genome shotgun (WGS) entry which is preliminary data.</text>
</comment>
<feature type="compositionally biased region" description="Polar residues" evidence="1">
    <location>
        <begin position="450"/>
        <end position="459"/>
    </location>
</feature>
<dbReference type="GeneID" id="19209561"/>
<feature type="region of interest" description="Disordered" evidence="1">
    <location>
        <begin position="427"/>
        <end position="529"/>
    </location>
</feature>
<name>A0A5M3MBM3_CONPW</name>
<dbReference type="AlphaFoldDB" id="A0A5M3MBM3"/>
<reference evidence="3" key="1">
    <citation type="journal article" date="2012" name="Science">
        <title>The Paleozoic origin of enzymatic lignin decomposition reconstructed from 31 fungal genomes.</title>
        <authorList>
            <person name="Floudas D."/>
            <person name="Binder M."/>
            <person name="Riley R."/>
            <person name="Barry K."/>
            <person name="Blanchette R.A."/>
            <person name="Henrissat B."/>
            <person name="Martinez A.T."/>
            <person name="Otillar R."/>
            <person name="Spatafora J.W."/>
            <person name="Yadav J.S."/>
            <person name="Aerts A."/>
            <person name="Benoit I."/>
            <person name="Boyd A."/>
            <person name="Carlson A."/>
            <person name="Copeland A."/>
            <person name="Coutinho P.M."/>
            <person name="de Vries R.P."/>
            <person name="Ferreira P."/>
            <person name="Findley K."/>
            <person name="Foster B."/>
            <person name="Gaskell J."/>
            <person name="Glotzer D."/>
            <person name="Gorecki P."/>
            <person name="Heitman J."/>
            <person name="Hesse C."/>
            <person name="Hori C."/>
            <person name="Igarashi K."/>
            <person name="Jurgens J.A."/>
            <person name="Kallen N."/>
            <person name="Kersten P."/>
            <person name="Kohler A."/>
            <person name="Kuees U."/>
            <person name="Kumar T.K.A."/>
            <person name="Kuo A."/>
            <person name="LaButti K."/>
            <person name="Larrondo L.F."/>
            <person name="Lindquist E."/>
            <person name="Ling A."/>
            <person name="Lombard V."/>
            <person name="Lucas S."/>
            <person name="Lundell T."/>
            <person name="Martin R."/>
            <person name="McLaughlin D.J."/>
            <person name="Morgenstern I."/>
            <person name="Morin E."/>
            <person name="Murat C."/>
            <person name="Nagy L.G."/>
            <person name="Nolan M."/>
            <person name="Ohm R.A."/>
            <person name="Patyshakuliyeva A."/>
            <person name="Rokas A."/>
            <person name="Ruiz-Duenas F.J."/>
            <person name="Sabat G."/>
            <person name="Salamov A."/>
            <person name="Samejima M."/>
            <person name="Schmutz J."/>
            <person name="Slot J.C."/>
            <person name="St John F."/>
            <person name="Stenlid J."/>
            <person name="Sun H."/>
            <person name="Sun S."/>
            <person name="Syed K."/>
            <person name="Tsang A."/>
            <person name="Wiebenga A."/>
            <person name="Young D."/>
            <person name="Pisabarro A."/>
            <person name="Eastwood D.C."/>
            <person name="Martin F."/>
            <person name="Cullen D."/>
            <person name="Grigoriev I.V."/>
            <person name="Hibbett D.S."/>
        </authorList>
    </citation>
    <scope>NUCLEOTIDE SEQUENCE [LARGE SCALE GENOMIC DNA]</scope>
    <source>
        <strain evidence="3">RWD-64-598 SS2</strain>
    </source>
</reference>
<dbReference type="Proteomes" id="UP000053558">
    <property type="component" value="Unassembled WGS sequence"/>
</dbReference>
<sequence length="529" mass="58400">MPKLLLSHMRRMRGRVRGPRPALPPETQRVHRARQRLKKNAEDNDIDELIDYIDEQILALAIKYKKSRSYFRGLFYQEASMRRRRNQKTSSWSAFLFFQALLENNGKDFKNRANVASLAGANAVYAQLTDDKRCILIAEFDKIKLQAPKKAPNLTPRARLAEVSSSFISVAQELDALSARHDVHALLVLTRGSLEFAMSPKVYTSSKGIKQYFWVNFRCDLDEFAGKMEGNMIAKIRSNRKKCKHDDRKVMAKMQIRMGLNQALVEATSDNGATMEYKRYESAIVRRYNVKLVGWEHDEWTNPSYLKGGLPVLEKLADDVTSGKCQFIKVTPEEIEERIRCIETGEAVTPNCEPRLPSAPQSSISPADAPAPTLPDASASAADTPAEPPVSTEPPPDEAQSSDPPTSLEVPVPDVVAAIFARVFGRQPLSSPSSSSPSASAPIPLPSSSTESVTAQVQEGQPDEASASNDTTEGSSSMRKRKRRQPTDAAKAPPVKCTKPADKSAGMDKPVRKSRAKKGPDVIPPDADA</sequence>
<dbReference type="RefSeq" id="XP_007774019.1">
    <property type="nucleotide sequence ID" value="XM_007775829.1"/>
</dbReference>
<feature type="compositionally biased region" description="Low complexity" evidence="1">
    <location>
        <begin position="365"/>
        <end position="385"/>
    </location>
</feature>
<organism evidence="2 3">
    <name type="scientific">Coniophora puteana (strain RWD-64-598)</name>
    <name type="common">Brown rot fungus</name>
    <dbReference type="NCBI Taxonomy" id="741705"/>
    <lineage>
        <taxon>Eukaryota</taxon>
        <taxon>Fungi</taxon>
        <taxon>Dikarya</taxon>
        <taxon>Basidiomycota</taxon>
        <taxon>Agaricomycotina</taxon>
        <taxon>Agaricomycetes</taxon>
        <taxon>Agaricomycetidae</taxon>
        <taxon>Boletales</taxon>
        <taxon>Coniophorineae</taxon>
        <taxon>Coniophoraceae</taxon>
        <taxon>Coniophora</taxon>
    </lineage>
</organism>
<feature type="compositionally biased region" description="Basic and acidic residues" evidence="1">
    <location>
        <begin position="499"/>
        <end position="511"/>
    </location>
</feature>
<dbReference type="KEGG" id="cput:CONPUDRAFT_77051"/>
<protein>
    <submittedName>
        <fullName evidence="2">Uncharacterized protein</fullName>
    </submittedName>
</protein>
<feature type="compositionally biased region" description="Polar residues" evidence="1">
    <location>
        <begin position="466"/>
        <end position="477"/>
    </location>
</feature>
<accession>A0A5M3MBM3</accession>
<dbReference type="OrthoDB" id="2682105at2759"/>
<gene>
    <name evidence="2" type="ORF">CONPUDRAFT_77051</name>
</gene>
<feature type="compositionally biased region" description="Low complexity" evidence="1">
    <location>
        <begin position="428"/>
        <end position="449"/>
    </location>
</feature>
<evidence type="ECO:0000313" key="2">
    <source>
        <dbReference type="EMBL" id="EIW76035.1"/>
    </source>
</evidence>
<dbReference type="EMBL" id="JH711587">
    <property type="protein sequence ID" value="EIW76035.1"/>
    <property type="molecule type" value="Genomic_DNA"/>
</dbReference>
<proteinExistence type="predicted"/>
<evidence type="ECO:0000313" key="3">
    <source>
        <dbReference type="Proteomes" id="UP000053558"/>
    </source>
</evidence>